<dbReference type="EMBL" id="JABFCX010000002">
    <property type="protein sequence ID" value="NNU15856.1"/>
    <property type="molecule type" value="Genomic_DNA"/>
</dbReference>
<keyword evidence="2" id="KW-1133">Transmembrane helix</keyword>
<evidence type="ECO:0000313" key="4">
    <source>
        <dbReference type="Proteomes" id="UP000536835"/>
    </source>
</evidence>
<dbReference type="InterPro" id="IPR019253">
    <property type="entry name" value="DUF2244_TM"/>
</dbReference>
<feature type="region of interest" description="Disordered" evidence="1">
    <location>
        <begin position="1"/>
        <end position="23"/>
    </location>
</feature>
<accession>A0A7Y3RKR7</accession>
<feature type="transmembrane region" description="Helical" evidence="2">
    <location>
        <begin position="72"/>
        <end position="90"/>
    </location>
</feature>
<proteinExistence type="predicted"/>
<feature type="transmembrane region" description="Helical" evidence="2">
    <location>
        <begin position="48"/>
        <end position="66"/>
    </location>
</feature>
<evidence type="ECO:0000256" key="2">
    <source>
        <dbReference type="SAM" id="Phobius"/>
    </source>
</evidence>
<dbReference type="AlphaFoldDB" id="A0A7Y3RKR7"/>
<evidence type="ECO:0000256" key="1">
    <source>
        <dbReference type="SAM" id="MobiDB-lite"/>
    </source>
</evidence>
<evidence type="ECO:0000313" key="3">
    <source>
        <dbReference type="EMBL" id="NNU15856.1"/>
    </source>
</evidence>
<comment type="caution">
    <text evidence="3">The sequence shown here is derived from an EMBL/GenBank/DDBJ whole genome shotgun (WGS) entry which is preliminary data.</text>
</comment>
<dbReference type="PIRSF" id="PIRSF032162">
    <property type="entry name" value="UCP032162_imp"/>
    <property type="match status" value="1"/>
</dbReference>
<keyword evidence="4" id="KW-1185">Reference proteome</keyword>
<dbReference type="Pfam" id="PF10003">
    <property type="entry name" value="DUF2244"/>
    <property type="match status" value="1"/>
</dbReference>
<organism evidence="3 4">
    <name type="scientific">Parvularcula mediterranea</name>
    <dbReference type="NCBI Taxonomy" id="2732508"/>
    <lineage>
        <taxon>Bacteria</taxon>
        <taxon>Pseudomonadati</taxon>
        <taxon>Pseudomonadota</taxon>
        <taxon>Alphaproteobacteria</taxon>
        <taxon>Parvularculales</taxon>
        <taxon>Parvularculaceae</taxon>
        <taxon>Parvularcula</taxon>
    </lineage>
</organism>
<dbReference type="RefSeq" id="WP_173197629.1">
    <property type="nucleotide sequence ID" value="NZ_JABFCX010000002.1"/>
</dbReference>
<sequence length="182" mass="20573">MARTTSIETMPPHATGKARLSGPDPVAPEDDFRFHALLYPNRSLSRDGFFRVLAVVIGVNLVNGFIYLTLGAWPVAFFCGIDILIVWWAFRLSYAQGRRHERVMLTDEALWVSRVLPSGHETRWKLSPYWVRLWIDRPVKHESQLKLTEGGKTLIIGSFLSPKERGELADALSAALSKTRTP</sequence>
<dbReference type="InterPro" id="IPR016990">
    <property type="entry name" value="UCP032162_TM"/>
</dbReference>
<protein>
    <submittedName>
        <fullName evidence="3">DUF2244 domain-containing protein</fullName>
    </submittedName>
</protein>
<name>A0A7Y3RKR7_9PROT</name>
<keyword evidence="2" id="KW-0472">Membrane</keyword>
<keyword evidence="2" id="KW-0812">Transmembrane</keyword>
<gene>
    <name evidence="3" type="ORF">HK107_05915</name>
</gene>
<dbReference type="Proteomes" id="UP000536835">
    <property type="component" value="Unassembled WGS sequence"/>
</dbReference>
<reference evidence="3 4" key="1">
    <citation type="submission" date="2020-05" db="EMBL/GenBank/DDBJ databases">
        <title>Parvularcula mediterraneae sp. nov., isolated from polypropylene straw from shallow seawater of the seashore of Laganas in Zakynthos island, Greece.</title>
        <authorList>
            <person name="Szabo I."/>
            <person name="Al-Omari J."/>
            <person name="Rado J."/>
            <person name="Szerdahelyi G.S."/>
        </authorList>
    </citation>
    <scope>NUCLEOTIDE SEQUENCE [LARGE SCALE GENOMIC DNA]</scope>
    <source>
        <strain evidence="3 4">ZS-1/3</strain>
    </source>
</reference>